<dbReference type="Gene3D" id="3.40.30.10">
    <property type="entry name" value="Glutaredoxin"/>
    <property type="match status" value="1"/>
</dbReference>
<dbReference type="PANTHER" id="PTHR42899:SF1">
    <property type="entry name" value="SPERMATOGENESIS-ASSOCIATED PROTEIN 20"/>
    <property type="match status" value="1"/>
</dbReference>
<feature type="domain" description="Spermatogenesis-associated protein 20-like TRX" evidence="2">
    <location>
        <begin position="3"/>
        <end position="161"/>
    </location>
</feature>
<dbReference type="CDD" id="cd02955">
    <property type="entry name" value="SSP411"/>
    <property type="match status" value="1"/>
</dbReference>
<organism evidence="3 4">
    <name type="scientific">Brevibacterium linens ATCC 9172</name>
    <dbReference type="NCBI Taxonomy" id="1255617"/>
    <lineage>
        <taxon>Bacteria</taxon>
        <taxon>Bacillati</taxon>
        <taxon>Actinomycetota</taxon>
        <taxon>Actinomycetes</taxon>
        <taxon>Micrococcales</taxon>
        <taxon>Brevibacteriaceae</taxon>
        <taxon>Brevibacterium</taxon>
    </lineage>
</organism>
<sequence length="823" mass="85909">MPNELADSTSPYLRAHADNPVDWRMWTKDTLAEAARRDVPLLISIGYSTCHWCHVMAHESFEDEAVATLMNDRFVPVKIDREELPDIDAYYMNALQAMTGQGGWPMTIFATPSGSPFYAGTYFPPAPRGNLPAFTQVLSAVSATWTDRRDEVNQMTSRMDRGLAEMADAVTSALPAEATAESLTPDELDSAAAALLDSYDPAWGGFGGAPKFPPMMNVLQLLAAFVRLGGTASAGEGSGDGASARPGTGGTASANEGGDGEHPMDRVRAEGRLGWLGADGHLTGELVLDCLIAVRSTLARIASGGMRDQVRGGIARYSVDRQWFVPHFEKMLYDNALYLRAVVAWAKVERALDPRSKWLALAEREIADTANFLISDLSTDDGFIAALDADSLNPAGVSEEGAAYVFTPEEFAEAGQAGLLGLVDSPAGGELSGQVAAAVRIIDWLGMEDVPFDAEHPAPWDIEATRRQREVLEQLRARRSQPARDEKIITEWNSLAVTALAEAALYSGAGAESDGGADSAVGAESTGGAITGNAGSADSARWAETAVRFWTAMDERIKRAGASAGSAEPAEPMEQTGSASFDVRRSFTGGVAGPGRGGLADWAQTITAGITVGQLSGGAALVKVGDLVDLAATMLDLFTSERGDGVLEAVDSLGDGIIDVKSADPVDNAVPSGRSAAAEAVLLLAELGVDAATSGGPESGATSSAAESSGEAAALDTGRLLEVRDRLLGVYRALAGQAPRGCGHALWQAERALSPVRVATGDEALRTIAARHPAVTLLTASTGVPGPDGREVDVPAGTAIVCRGTSCSLPVGTSAELVRLLDR</sequence>
<dbReference type="InterPro" id="IPR024705">
    <property type="entry name" value="Ssp411"/>
</dbReference>
<dbReference type="InterPro" id="IPR004879">
    <property type="entry name" value="Ssp411-like_TRX"/>
</dbReference>
<evidence type="ECO:0000313" key="3">
    <source>
        <dbReference type="EMBL" id="SMX83377.1"/>
    </source>
</evidence>
<dbReference type="SUPFAM" id="SSF52833">
    <property type="entry name" value="Thioredoxin-like"/>
    <property type="match status" value="1"/>
</dbReference>
<accession>A0A2H1J792</accession>
<proteinExistence type="predicted"/>
<dbReference type="InterPro" id="IPR036249">
    <property type="entry name" value="Thioredoxin-like_sf"/>
</dbReference>
<dbReference type="EMBL" id="FXYY01000009">
    <property type="protein sequence ID" value="SMX83377.1"/>
    <property type="molecule type" value="Genomic_DNA"/>
</dbReference>
<dbReference type="AlphaFoldDB" id="A0A2H1J792"/>
<name>A0A2H1J792_BRELN</name>
<gene>
    <name evidence="3" type="ORF">BLIN9172_01851</name>
</gene>
<protein>
    <recommendedName>
        <fullName evidence="2">Spermatogenesis-associated protein 20-like TRX domain-containing protein</fullName>
    </recommendedName>
</protein>
<dbReference type="PANTHER" id="PTHR42899">
    <property type="entry name" value="SPERMATOGENESIS-ASSOCIATED PROTEIN 20"/>
    <property type="match status" value="1"/>
</dbReference>
<feature type="region of interest" description="Disordered" evidence="1">
    <location>
        <begin position="235"/>
        <end position="265"/>
    </location>
</feature>
<evidence type="ECO:0000259" key="2">
    <source>
        <dbReference type="Pfam" id="PF03190"/>
    </source>
</evidence>
<dbReference type="InterPro" id="IPR008928">
    <property type="entry name" value="6-hairpin_glycosidase_sf"/>
</dbReference>
<dbReference type="Proteomes" id="UP000234641">
    <property type="component" value="Unassembled WGS sequence"/>
</dbReference>
<dbReference type="PIRSF" id="PIRSF006402">
    <property type="entry name" value="UCP006402_thioredoxin"/>
    <property type="match status" value="1"/>
</dbReference>
<evidence type="ECO:0000313" key="4">
    <source>
        <dbReference type="Proteomes" id="UP000234641"/>
    </source>
</evidence>
<evidence type="ECO:0000256" key="1">
    <source>
        <dbReference type="SAM" id="MobiDB-lite"/>
    </source>
</evidence>
<reference evidence="3 4" key="1">
    <citation type="submission" date="2017-03" db="EMBL/GenBank/DDBJ databases">
        <authorList>
            <person name="Afonso C.L."/>
            <person name="Miller P.J."/>
            <person name="Scott M.A."/>
            <person name="Spackman E."/>
            <person name="Goraichik I."/>
            <person name="Dimitrov K.M."/>
            <person name="Suarez D.L."/>
            <person name="Swayne D.E."/>
        </authorList>
    </citation>
    <scope>NUCLEOTIDE SEQUENCE [LARGE SCALE GENOMIC DNA]</scope>
    <source>
        <strain evidence="3 4">ATCC 9172</strain>
    </source>
</reference>
<dbReference type="GO" id="GO:0005975">
    <property type="term" value="P:carbohydrate metabolic process"/>
    <property type="evidence" value="ECO:0007669"/>
    <property type="project" value="InterPro"/>
</dbReference>
<dbReference type="Pfam" id="PF03190">
    <property type="entry name" value="Thioredox_DsbH"/>
    <property type="match status" value="1"/>
</dbReference>
<dbReference type="SUPFAM" id="SSF48208">
    <property type="entry name" value="Six-hairpin glycosidases"/>
    <property type="match status" value="1"/>
</dbReference>
<dbReference type="RefSeq" id="WP_101554813.1">
    <property type="nucleotide sequence ID" value="NZ_FXYY01000009.1"/>
</dbReference>